<name>A0AAV4XXW3_CAEEX</name>
<gene>
    <name evidence="1" type="ORF">CEXT_443781</name>
</gene>
<sequence>MLRLKSRGAPYYKRIRVNLLRASTLGAGAGSLFCSSHRARWLLRVKWWLWWKEGIRHTKSSIFICPTLLAHDSATTNGTSTMAHVNVLAHAMRWGLYKSGSWRLKSRHFPYYHVSLVSLV</sequence>
<evidence type="ECO:0000313" key="1">
    <source>
        <dbReference type="EMBL" id="GIY99388.1"/>
    </source>
</evidence>
<dbReference type="AlphaFoldDB" id="A0AAV4XXW3"/>
<keyword evidence="2" id="KW-1185">Reference proteome</keyword>
<accession>A0AAV4XXW3</accession>
<protein>
    <submittedName>
        <fullName evidence="1">Uncharacterized protein</fullName>
    </submittedName>
</protein>
<evidence type="ECO:0000313" key="2">
    <source>
        <dbReference type="Proteomes" id="UP001054945"/>
    </source>
</evidence>
<organism evidence="1 2">
    <name type="scientific">Caerostris extrusa</name>
    <name type="common">Bark spider</name>
    <name type="synonym">Caerostris bankana</name>
    <dbReference type="NCBI Taxonomy" id="172846"/>
    <lineage>
        <taxon>Eukaryota</taxon>
        <taxon>Metazoa</taxon>
        <taxon>Ecdysozoa</taxon>
        <taxon>Arthropoda</taxon>
        <taxon>Chelicerata</taxon>
        <taxon>Arachnida</taxon>
        <taxon>Araneae</taxon>
        <taxon>Araneomorphae</taxon>
        <taxon>Entelegynae</taxon>
        <taxon>Araneoidea</taxon>
        <taxon>Araneidae</taxon>
        <taxon>Caerostris</taxon>
    </lineage>
</organism>
<comment type="caution">
    <text evidence="1">The sequence shown here is derived from an EMBL/GenBank/DDBJ whole genome shotgun (WGS) entry which is preliminary data.</text>
</comment>
<reference evidence="1 2" key="1">
    <citation type="submission" date="2021-06" db="EMBL/GenBank/DDBJ databases">
        <title>Caerostris extrusa draft genome.</title>
        <authorList>
            <person name="Kono N."/>
            <person name="Arakawa K."/>
        </authorList>
    </citation>
    <scope>NUCLEOTIDE SEQUENCE [LARGE SCALE GENOMIC DNA]</scope>
</reference>
<proteinExistence type="predicted"/>
<dbReference type="EMBL" id="BPLR01018418">
    <property type="protein sequence ID" value="GIY99388.1"/>
    <property type="molecule type" value="Genomic_DNA"/>
</dbReference>
<dbReference type="Proteomes" id="UP001054945">
    <property type="component" value="Unassembled WGS sequence"/>
</dbReference>